<dbReference type="OrthoDB" id="10006996at2759"/>
<keyword evidence="2" id="KW-1133">Transmembrane helix</keyword>
<feature type="region of interest" description="Disordered" evidence="1">
    <location>
        <begin position="178"/>
        <end position="223"/>
    </location>
</feature>
<dbReference type="PANTHER" id="PTHR23278:SF25">
    <property type="entry name" value="GH14967P"/>
    <property type="match status" value="1"/>
</dbReference>
<accession>A0A9Q0MYZ9</accession>
<dbReference type="InterPro" id="IPR036116">
    <property type="entry name" value="FN3_sf"/>
</dbReference>
<feature type="domain" description="Fibronectin type-III" evidence="3">
    <location>
        <begin position="34"/>
        <end position="127"/>
    </location>
</feature>
<sequence length="507" mass="57272">MVDANPSDVEFKWTFNNSAESIDVATNHVTRSGRPDQVHNCTITNISTTSLSVKCSDGFNGGMKQSFMLEVKDMHTQELRVNYTSPEPRFAVSNLEAGHAYIVAVYAFNGKGRSDPTILQTAMLRLPEKQLTSEKERPRSVLALTPMLSVVIGLAAAIVIGGLAIILALRVPCGKRRKRKQITQRVTGEGSPGPSDKSIGSKEIDGNESDEKNPDIIPDTMDSDDQMDYMRRRQHVSTIDTNSPTRGLLSHQGTPPSQTYVPAMPMHAPIGYCTLRNGTKSANIGAPISMSPVPNIYPKPQSTCTLPRHPNQHWPSYGGTIAGVRHLPQVQMCGPQPPPPSQIAMQHLNTRSRMCIGLAEDDTSIDTPLMLKQLNSQKRRNVNRKRKLEKRLIRHWFLFDLQCKHSLEIVDDSPTYRRDSKHQFPYNLPQKFKYNFRPLKSYVLSNQILQLQHEHFGMSLVTKAFFCNSFYKSLKTKNLACQQWSLHQVEIKLARKFFRYLNFSRQK</sequence>
<dbReference type="InterPro" id="IPR003961">
    <property type="entry name" value="FN3_dom"/>
</dbReference>
<proteinExistence type="predicted"/>
<comment type="caution">
    <text evidence="4">The sequence shown here is derived from an EMBL/GenBank/DDBJ whole genome shotgun (WGS) entry which is preliminary data.</text>
</comment>
<keyword evidence="5" id="KW-1185">Reference proteome</keyword>
<dbReference type="Pfam" id="PF00041">
    <property type="entry name" value="fn3"/>
    <property type="match status" value="1"/>
</dbReference>
<dbReference type="SUPFAM" id="SSF49265">
    <property type="entry name" value="Fibronectin type III"/>
    <property type="match status" value="1"/>
</dbReference>
<name>A0A9Q0MYZ9_9DIPT</name>
<evidence type="ECO:0000256" key="2">
    <source>
        <dbReference type="SAM" id="Phobius"/>
    </source>
</evidence>
<evidence type="ECO:0000256" key="1">
    <source>
        <dbReference type="SAM" id="MobiDB-lite"/>
    </source>
</evidence>
<dbReference type="SMART" id="SM00060">
    <property type="entry name" value="FN3"/>
    <property type="match status" value="1"/>
</dbReference>
<keyword evidence="2" id="KW-0812">Transmembrane</keyword>
<organism evidence="4 5">
    <name type="scientific">Pseudolycoriella hygida</name>
    <dbReference type="NCBI Taxonomy" id="35572"/>
    <lineage>
        <taxon>Eukaryota</taxon>
        <taxon>Metazoa</taxon>
        <taxon>Ecdysozoa</taxon>
        <taxon>Arthropoda</taxon>
        <taxon>Hexapoda</taxon>
        <taxon>Insecta</taxon>
        <taxon>Pterygota</taxon>
        <taxon>Neoptera</taxon>
        <taxon>Endopterygota</taxon>
        <taxon>Diptera</taxon>
        <taxon>Nematocera</taxon>
        <taxon>Sciaroidea</taxon>
        <taxon>Sciaridae</taxon>
        <taxon>Pseudolycoriella</taxon>
    </lineage>
</organism>
<evidence type="ECO:0000313" key="5">
    <source>
        <dbReference type="Proteomes" id="UP001151699"/>
    </source>
</evidence>
<feature type="non-terminal residue" evidence="4">
    <location>
        <position position="507"/>
    </location>
</feature>
<gene>
    <name evidence="4" type="ORF">Bhyg_12521</name>
</gene>
<dbReference type="EMBL" id="WJQU01000003">
    <property type="protein sequence ID" value="KAJ6639774.1"/>
    <property type="molecule type" value="Genomic_DNA"/>
</dbReference>
<dbReference type="InterPro" id="IPR013783">
    <property type="entry name" value="Ig-like_fold"/>
</dbReference>
<evidence type="ECO:0000313" key="4">
    <source>
        <dbReference type="EMBL" id="KAJ6639774.1"/>
    </source>
</evidence>
<feature type="compositionally biased region" description="Basic and acidic residues" evidence="1">
    <location>
        <begin position="199"/>
        <end position="214"/>
    </location>
</feature>
<dbReference type="PANTHER" id="PTHR23278">
    <property type="entry name" value="SIDESTEP PROTEIN"/>
    <property type="match status" value="1"/>
</dbReference>
<evidence type="ECO:0000259" key="3">
    <source>
        <dbReference type="PROSITE" id="PS50853"/>
    </source>
</evidence>
<reference evidence="4" key="1">
    <citation type="submission" date="2022-07" db="EMBL/GenBank/DDBJ databases">
        <authorList>
            <person name="Trinca V."/>
            <person name="Uliana J.V.C."/>
            <person name="Torres T.T."/>
            <person name="Ward R.J."/>
            <person name="Monesi N."/>
        </authorList>
    </citation>
    <scope>NUCLEOTIDE SEQUENCE</scope>
    <source>
        <strain evidence="4">HSMRA1968</strain>
        <tissue evidence="4">Whole embryos</tissue>
    </source>
</reference>
<dbReference type="AlphaFoldDB" id="A0A9Q0MYZ9"/>
<dbReference type="Proteomes" id="UP001151699">
    <property type="component" value="Chromosome X"/>
</dbReference>
<protein>
    <recommendedName>
        <fullName evidence="3">Fibronectin type-III domain-containing protein</fullName>
    </recommendedName>
</protein>
<feature type="transmembrane region" description="Helical" evidence="2">
    <location>
        <begin position="147"/>
        <end position="169"/>
    </location>
</feature>
<keyword evidence="2" id="KW-0472">Membrane</keyword>
<dbReference type="CDD" id="cd00063">
    <property type="entry name" value="FN3"/>
    <property type="match status" value="1"/>
</dbReference>
<dbReference type="PROSITE" id="PS50853">
    <property type="entry name" value="FN3"/>
    <property type="match status" value="1"/>
</dbReference>
<dbReference type="Gene3D" id="2.60.40.10">
    <property type="entry name" value="Immunoglobulins"/>
    <property type="match status" value="1"/>
</dbReference>